<dbReference type="RefSeq" id="XP_064659865.1">
    <property type="nucleotide sequence ID" value="XM_064802504.1"/>
</dbReference>
<comment type="caution">
    <text evidence="2">The sequence shown here is derived from an EMBL/GenBank/DDBJ whole genome shotgun (WGS) entry which is preliminary data.</text>
</comment>
<dbReference type="Proteomes" id="UP001337655">
    <property type="component" value="Unassembled WGS sequence"/>
</dbReference>
<dbReference type="AlphaFoldDB" id="A0AAV9PBI0"/>
<organism evidence="2 3">
    <name type="scientific">Saxophila tyrrhenica</name>
    <dbReference type="NCBI Taxonomy" id="1690608"/>
    <lineage>
        <taxon>Eukaryota</taxon>
        <taxon>Fungi</taxon>
        <taxon>Dikarya</taxon>
        <taxon>Ascomycota</taxon>
        <taxon>Pezizomycotina</taxon>
        <taxon>Dothideomycetes</taxon>
        <taxon>Dothideomycetidae</taxon>
        <taxon>Mycosphaerellales</taxon>
        <taxon>Extremaceae</taxon>
        <taxon>Saxophila</taxon>
    </lineage>
</organism>
<name>A0AAV9PBI0_9PEZI</name>
<dbReference type="GeneID" id="89926600"/>
<feature type="compositionally biased region" description="Polar residues" evidence="1">
    <location>
        <begin position="224"/>
        <end position="235"/>
    </location>
</feature>
<feature type="region of interest" description="Disordered" evidence="1">
    <location>
        <begin position="205"/>
        <end position="235"/>
    </location>
</feature>
<proteinExistence type="predicted"/>
<protein>
    <submittedName>
        <fullName evidence="2">Uncharacterized protein</fullName>
    </submittedName>
</protein>
<gene>
    <name evidence="2" type="ORF">LTR77_005257</name>
</gene>
<evidence type="ECO:0000313" key="2">
    <source>
        <dbReference type="EMBL" id="KAK5170667.1"/>
    </source>
</evidence>
<evidence type="ECO:0000256" key="1">
    <source>
        <dbReference type="SAM" id="MobiDB-lite"/>
    </source>
</evidence>
<reference evidence="2 3" key="1">
    <citation type="submission" date="2023-08" db="EMBL/GenBank/DDBJ databases">
        <title>Black Yeasts Isolated from many extreme environments.</title>
        <authorList>
            <person name="Coleine C."/>
            <person name="Stajich J.E."/>
            <person name="Selbmann L."/>
        </authorList>
    </citation>
    <scope>NUCLEOTIDE SEQUENCE [LARGE SCALE GENOMIC DNA]</scope>
    <source>
        <strain evidence="2 3">CCFEE 5935</strain>
    </source>
</reference>
<evidence type="ECO:0000313" key="3">
    <source>
        <dbReference type="Proteomes" id="UP001337655"/>
    </source>
</evidence>
<dbReference type="EMBL" id="JAVRRT010000007">
    <property type="protein sequence ID" value="KAK5170667.1"/>
    <property type="molecule type" value="Genomic_DNA"/>
</dbReference>
<keyword evidence="3" id="KW-1185">Reference proteome</keyword>
<accession>A0AAV9PBI0</accession>
<sequence>MLPNTSVAYAPLSACLQQRFRRLNSGVCQLEANYLATGKSFFALPALSSDAFDHFWTTDDSRFARFVKLFWTAEGAEGPEFCLNLTRLLTLRDEISQALKHDDLSSAETKLDVLEEKGEIQDLEVQRAISDIDRLYLEKVGEERPSNYPVTLQLALLEGDELDFFKQWLSAVPEIKKSVELGIATFDELVFDARHKVEDSVVFGGDDEETLYPPTPVEERSGSHAPTDNSELFGR</sequence>